<gene>
    <name evidence="2" type="ORF">NDU88_005012</name>
</gene>
<feature type="region of interest" description="Disordered" evidence="1">
    <location>
        <begin position="1"/>
        <end position="34"/>
    </location>
</feature>
<keyword evidence="3" id="KW-1185">Reference proteome</keyword>
<organism evidence="2 3">
    <name type="scientific">Pleurodeles waltl</name>
    <name type="common">Iberian ribbed newt</name>
    <dbReference type="NCBI Taxonomy" id="8319"/>
    <lineage>
        <taxon>Eukaryota</taxon>
        <taxon>Metazoa</taxon>
        <taxon>Chordata</taxon>
        <taxon>Craniata</taxon>
        <taxon>Vertebrata</taxon>
        <taxon>Euteleostomi</taxon>
        <taxon>Amphibia</taxon>
        <taxon>Batrachia</taxon>
        <taxon>Caudata</taxon>
        <taxon>Salamandroidea</taxon>
        <taxon>Salamandridae</taxon>
        <taxon>Pleurodelinae</taxon>
        <taxon>Pleurodeles</taxon>
    </lineage>
</organism>
<evidence type="ECO:0000313" key="3">
    <source>
        <dbReference type="Proteomes" id="UP001066276"/>
    </source>
</evidence>
<accession>A0AAV7UIB8</accession>
<dbReference type="AlphaFoldDB" id="A0AAV7UIB8"/>
<sequence>MESPAPMPFPEPHWRTKGEALRDSQRPVITPRTTGEIEAQKRTVTIIINAARLNLNAGGFEAVIEVEAVR</sequence>
<comment type="caution">
    <text evidence="2">The sequence shown here is derived from an EMBL/GenBank/DDBJ whole genome shotgun (WGS) entry which is preliminary data.</text>
</comment>
<feature type="compositionally biased region" description="Basic and acidic residues" evidence="1">
    <location>
        <begin position="12"/>
        <end position="25"/>
    </location>
</feature>
<name>A0AAV7UIB8_PLEWA</name>
<evidence type="ECO:0000313" key="2">
    <source>
        <dbReference type="EMBL" id="KAJ1188249.1"/>
    </source>
</evidence>
<feature type="compositionally biased region" description="Pro residues" evidence="1">
    <location>
        <begin position="1"/>
        <end position="11"/>
    </location>
</feature>
<dbReference type="Proteomes" id="UP001066276">
    <property type="component" value="Chromosome 3_1"/>
</dbReference>
<dbReference type="EMBL" id="JANPWB010000005">
    <property type="protein sequence ID" value="KAJ1188249.1"/>
    <property type="molecule type" value="Genomic_DNA"/>
</dbReference>
<evidence type="ECO:0000256" key="1">
    <source>
        <dbReference type="SAM" id="MobiDB-lite"/>
    </source>
</evidence>
<reference evidence="2" key="1">
    <citation type="journal article" date="2022" name="bioRxiv">
        <title>Sequencing and chromosome-scale assembly of the giantPleurodeles waltlgenome.</title>
        <authorList>
            <person name="Brown T."/>
            <person name="Elewa A."/>
            <person name="Iarovenko S."/>
            <person name="Subramanian E."/>
            <person name="Araus A.J."/>
            <person name="Petzold A."/>
            <person name="Susuki M."/>
            <person name="Suzuki K.-i.T."/>
            <person name="Hayashi T."/>
            <person name="Toyoda A."/>
            <person name="Oliveira C."/>
            <person name="Osipova E."/>
            <person name="Leigh N.D."/>
            <person name="Simon A."/>
            <person name="Yun M.H."/>
        </authorList>
    </citation>
    <scope>NUCLEOTIDE SEQUENCE</scope>
    <source>
        <strain evidence="2">20211129_DDA</strain>
        <tissue evidence="2">Liver</tissue>
    </source>
</reference>
<protein>
    <submittedName>
        <fullName evidence="2">Uncharacterized protein</fullName>
    </submittedName>
</protein>
<proteinExistence type="predicted"/>